<name>A0A0K9NHP4_ZOSMR</name>
<dbReference type="InterPro" id="IPR009057">
    <property type="entry name" value="Homeodomain-like_sf"/>
</dbReference>
<dbReference type="Proteomes" id="UP000036987">
    <property type="component" value="Unassembled WGS sequence"/>
</dbReference>
<evidence type="ECO:0000256" key="5">
    <source>
        <dbReference type="ARBA" id="ARBA00023155"/>
    </source>
</evidence>
<evidence type="ECO:0000259" key="10">
    <source>
        <dbReference type="PROSITE" id="PS50071"/>
    </source>
</evidence>
<dbReference type="GO" id="GO:0005634">
    <property type="term" value="C:nucleus"/>
    <property type="evidence" value="ECO:0000318"/>
    <property type="project" value="GO_Central"/>
</dbReference>
<accession>A0A0K9NHP4</accession>
<dbReference type="CDD" id="cd00086">
    <property type="entry name" value="homeodomain"/>
    <property type="match status" value="1"/>
</dbReference>
<organism evidence="11 12">
    <name type="scientific">Zostera marina</name>
    <name type="common">Eelgrass</name>
    <dbReference type="NCBI Taxonomy" id="29655"/>
    <lineage>
        <taxon>Eukaryota</taxon>
        <taxon>Viridiplantae</taxon>
        <taxon>Streptophyta</taxon>
        <taxon>Embryophyta</taxon>
        <taxon>Tracheophyta</taxon>
        <taxon>Spermatophyta</taxon>
        <taxon>Magnoliopsida</taxon>
        <taxon>Liliopsida</taxon>
        <taxon>Zosteraceae</taxon>
        <taxon>Zostera</taxon>
    </lineage>
</organism>
<comment type="caution">
    <text evidence="11">The sequence shown here is derived from an EMBL/GenBank/DDBJ whole genome shotgun (WGS) entry which is preliminary data.</text>
</comment>
<evidence type="ECO:0000256" key="1">
    <source>
        <dbReference type="ARBA" id="ARBA00004123"/>
    </source>
</evidence>
<evidence type="ECO:0000313" key="11">
    <source>
        <dbReference type="EMBL" id="KMZ56128.1"/>
    </source>
</evidence>
<dbReference type="InterPro" id="IPR006563">
    <property type="entry name" value="POX_dom"/>
</dbReference>
<dbReference type="PANTHER" id="PTHR11850">
    <property type="entry name" value="HOMEOBOX PROTEIN TRANSCRIPTION FACTORS"/>
    <property type="match status" value="1"/>
</dbReference>
<feature type="domain" description="Homeobox" evidence="10">
    <location>
        <begin position="433"/>
        <end position="496"/>
    </location>
</feature>
<evidence type="ECO:0000256" key="8">
    <source>
        <dbReference type="PROSITE-ProRule" id="PRU00108"/>
    </source>
</evidence>
<evidence type="ECO:0000256" key="7">
    <source>
        <dbReference type="ARBA" id="ARBA00023242"/>
    </source>
</evidence>
<evidence type="ECO:0000256" key="2">
    <source>
        <dbReference type="ARBA" id="ARBA00006454"/>
    </source>
</evidence>
<dbReference type="Pfam" id="PF05920">
    <property type="entry name" value="Homeobox_KN"/>
    <property type="match status" value="1"/>
</dbReference>
<sequence length="627" mass="68701">MNHFSCETHVAQKSRRNKLRGNGTAQSDFHRRPSTHVQLMSGDVVVDPNMFSSYQHHLLHDLHQNPSLQSPGDLFMAAGQNRQNFNSWKRLLSSSSSHSPNSDWAVNCDNDRISDSSSNHGFLSASVIPPPPSLPFGSPQPNIPTAVPWLFDGSHEYNTNGSTGLALLPATNLSPPRNNNGTPVWLPTDITTHHDRSSSTTQNRLSLTLSSNPTQPSLPVQPHSSSDILRGAGPLGPFTGYATILKSSKYLKPAQILLDEYCGGVIAGSFPTNSLSSLSSKSSANHDGTDNGNDIGIGIGACHSRLREKKAKLLLMQSEVSKSLKHYNQQIQMAISSFKSVGGLSEAMPFLKTSVKSITRHFRFLRAVISDQLLIVSKSLSEEEVRSVDHVESSEMKFLDQALLRQSTEESSALGGFIKNHGRNHNHRHDRNQPVWKPQRGLPERAVAVLRAWLFDHFLHPYPTDTDKMMLSTQTGLSRNQVSNWFINARVRVWKPMVEEIHTLDTKGLAKMDLNSSTNTDIQHNNLGEVQSDVLESAVAGAGTTGNMEHWGVVPDQNKRARIGVDSGELTTVFSGYPCGDGGGGGFDMGELGLVSLTLGLRQEEVGQCDEQMSAYFGTQLVREYVG</sequence>
<dbReference type="SMART" id="SM00574">
    <property type="entry name" value="POX"/>
    <property type="match status" value="1"/>
</dbReference>
<dbReference type="Gene3D" id="1.10.10.60">
    <property type="entry name" value="Homeodomain-like"/>
    <property type="match status" value="1"/>
</dbReference>
<dbReference type="EMBL" id="LFYR01002227">
    <property type="protein sequence ID" value="KMZ56128.1"/>
    <property type="molecule type" value="Genomic_DNA"/>
</dbReference>
<feature type="region of interest" description="Disordered" evidence="9">
    <location>
        <begin position="1"/>
        <end position="29"/>
    </location>
</feature>
<dbReference type="InterPro" id="IPR050224">
    <property type="entry name" value="TALE_homeobox"/>
</dbReference>
<dbReference type="InterPro" id="IPR001356">
    <property type="entry name" value="HD"/>
</dbReference>
<dbReference type="FunFam" id="1.10.10.60:FF:000117">
    <property type="entry name" value="BEL1-like homeodomain protein 9"/>
    <property type="match status" value="1"/>
</dbReference>
<comment type="subcellular location">
    <subcellularLocation>
        <location evidence="1 8">Nucleus</location>
    </subcellularLocation>
</comment>
<evidence type="ECO:0000256" key="3">
    <source>
        <dbReference type="ARBA" id="ARBA00023015"/>
    </source>
</evidence>
<dbReference type="Pfam" id="PF07526">
    <property type="entry name" value="POX"/>
    <property type="match status" value="1"/>
</dbReference>
<keyword evidence="5 8" id="KW-0371">Homeobox</keyword>
<keyword evidence="12" id="KW-1185">Reference proteome</keyword>
<feature type="region of interest" description="Disordered" evidence="9">
    <location>
        <begin position="190"/>
        <end position="224"/>
    </location>
</feature>
<dbReference type="OrthoDB" id="10056939at2759"/>
<comment type="similarity">
    <text evidence="2">Belongs to the TALE/BELL homeobox family.</text>
</comment>
<dbReference type="PROSITE" id="PS50071">
    <property type="entry name" value="HOMEOBOX_2"/>
    <property type="match status" value="1"/>
</dbReference>
<keyword evidence="4 8" id="KW-0238">DNA-binding</keyword>
<proteinExistence type="inferred from homology"/>
<dbReference type="GO" id="GO:0003677">
    <property type="term" value="F:DNA binding"/>
    <property type="evidence" value="ECO:0007669"/>
    <property type="project" value="UniProtKB-UniRule"/>
</dbReference>
<evidence type="ECO:0000256" key="4">
    <source>
        <dbReference type="ARBA" id="ARBA00023125"/>
    </source>
</evidence>
<dbReference type="SMART" id="SM00389">
    <property type="entry name" value="HOX"/>
    <property type="match status" value="1"/>
</dbReference>
<gene>
    <name evidence="11" type="ORF">ZOSMA_99G00590</name>
</gene>
<evidence type="ECO:0000313" key="12">
    <source>
        <dbReference type="Proteomes" id="UP000036987"/>
    </source>
</evidence>
<reference evidence="12" key="1">
    <citation type="journal article" date="2016" name="Nature">
        <title>The genome of the seagrass Zostera marina reveals angiosperm adaptation to the sea.</title>
        <authorList>
            <person name="Olsen J.L."/>
            <person name="Rouze P."/>
            <person name="Verhelst B."/>
            <person name="Lin Y.-C."/>
            <person name="Bayer T."/>
            <person name="Collen J."/>
            <person name="Dattolo E."/>
            <person name="De Paoli E."/>
            <person name="Dittami S."/>
            <person name="Maumus F."/>
            <person name="Michel G."/>
            <person name="Kersting A."/>
            <person name="Lauritano C."/>
            <person name="Lohaus R."/>
            <person name="Toepel M."/>
            <person name="Tonon T."/>
            <person name="Vanneste K."/>
            <person name="Amirebrahimi M."/>
            <person name="Brakel J."/>
            <person name="Bostroem C."/>
            <person name="Chovatia M."/>
            <person name="Grimwood J."/>
            <person name="Jenkins J.W."/>
            <person name="Jueterbock A."/>
            <person name="Mraz A."/>
            <person name="Stam W.T."/>
            <person name="Tice H."/>
            <person name="Bornberg-Bauer E."/>
            <person name="Green P.J."/>
            <person name="Pearson G.A."/>
            <person name="Procaccini G."/>
            <person name="Duarte C.M."/>
            <person name="Schmutz J."/>
            <person name="Reusch T.B.H."/>
            <person name="Van de Peer Y."/>
        </authorList>
    </citation>
    <scope>NUCLEOTIDE SEQUENCE [LARGE SCALE GENOMIC DNA]</scope>
    <source>
        <strain evidence="12">cv. Finnish</strain>
    </source>
</reference>
<feature type="DNA-binding region" description="Homeobox" evidence="8">
    <location>
        <begin position="435"/>
        <end position="497"/>
    </location>
</feature>
<dbReference type="GO" id="GO:0006355">
    <property type="term" value="P:regulation of DNA-templated transcription"/>
    <property type="evidence" value="ECO:0007669"/>
    <property type="project" value="InterPro"/>
</dbReference>
<evidence type="ECO:0000256" key="6">
    <source>
        <dbReference type="ARBA" id="ARBA00023163"/>
    </source>
</evidence>
<dbReference type="AlphaFoldDB" id="A0A0K9NHP4"/>
<protein>
    <recommendedName>
        <fullName evidence="10">Homeobox domain-containing protein</fullName>
    </recommendedName>
</protein>
<keyword evidence="6" id="KW-0804">Transcription</keyword>
<keyword evidence="7 8" id="KW-0539">Nucleus</keyword>
<keyword evidence="3" id="KW-0805">Transcription regulation</keyword>
<feature type="compositionally biased region" description="Polar residues" evidence="9">
    <location>
        <begin position="198"/>
        <end position="224"/>
    </location>
</feature>
<dbReference type="SUPFAM" id="SSF46689">
    <property type="entry name" value="Homeodomain-like"/>
    <property type="match status" value="1"/>
</dbReference>
<evidence type="ECO:0000256" key="9">
    <source>
        <dbReference type="SAM" id="MobiDB-lite"/>
    </source>
</evidence>
<dbReference type="InterPro" id="IPR008422">
    <property type="entry name" value="KN_HD"/>
</dbReference>
<dbReference type="STRING" id="29655.A0A0K9NHP4"/>